<accession>A0ABT6WIP3</accession>
<gene>
    <name evidence="2" type="ORF">QLQ12_13490</name>
</gene>
<reference evidence="2 3" key="1">
    <citation type="submission" date="2023-05" db="EMBL/GenBank/DDBJ databases">
        <title>Actinoplanes sp. NEAU-A12 genome sequencing.</title>
        <authorList>
            <person name="Wang Z.-S."/>
        </authorList>
    </citation>
    <scope>NUCLEOTIDE SEQUENCE [LARGE SCALE GENOMIC DNA]</scope>
    <source>
        <strain evidence="2 3">NEAU-A12</strain>
    </source>
</reference>
<feature type="region of interest" description="Disordered" evidence="1">
    <location>
        <begin position="1"/>
        <end position="30"/>
    </location>
</feature>
<evidence type="ECO:0000313" key="2">
    <source>
        <dbReference type="EMBL" id="MDI6099611.1"/>
    </source>
</evidence>
<keyword evidence="3" id="KW-1185">Reference proteome</keyword>
<dbReference type="EMBL" id="JASCTH010000007">
    <property type="protein sequence ID" value="MDI6099611.1"/>
    <property type="molecule type" value="Genomic_DNA"/>
</dbReference>
<protein>
    <submittedName>
        <fullName evidence="2">Uncharacterized protein</fullName>
    </submittedName>
</protein>
<dbReference type="RefSeq" id="WP_282759887.1">
    <property type="nucleotide sequence ID" value="NZ_JASCTH010000007.1"/>
</dbReference>
<feature type="compositionally biased region" description="Low complexity" evidence="1">
    <location>
        <begin position="196"/>
        <end position="210"/>
    </location>
</feature>
<comment type="caution">
    <text evidence="2">The sequence shown here is derived from an EMBL/GenBank/DDBJ whole genome shotgun (WGS) entry which is preliminary data.</text>
</comment>
<name>A0ABT6WIP3_9ACTN</name>
<dbReference type="Proteomes" id="UP001241758">
    <property type="component" value="Unassembled WGS sequence"/>
</dbReference>
<feature type="region of interest" description="Disordered" evidence="1">
    <location>
        <begin position="155"/>
        <end position="231"/>
    </location>
</feature>
<proteinExistence type="predicted"/>
<sequence>MMLAACNNPAARDTRDEPPASPPGSATAAVPLESATAGAEAYGSGRKKYSWKDSLPKGDGGVNQAAPLYSRLYEADCGGAQRWLNQPAGGAEGWSLLSSPRDVLLFQAAIYFCRGDVAAGRKMFRRADRHSGEWAGLAGDPYACDVYKTAASVVHQRPRRDFSCPGGTAPAWGDPQKNPLNPAGTGNPDESEEPQITEPELTETTPSTSENDGSSAPADSLPDKPEGAPTP</sequence>
<evidence type="ECO:0000256" key="1">
    <source>
        <dbReference type="SAM" id="MobiDB-lite"/>
    </source>
</evidence>
<evidence type="ECO:0000313" key="3">
    <source>
        <dbReference type="Proteomes" id="UP001241758"/>
    </source>
</evidence>
<feature type="compositionally biased region" description="Basic and acidic residues" evidence="1">
    <location>
        <begin position="221"/>
        <end position="231"/>
    </location>
</feature>
<organism evidence="2 3">
    <name type="scientific">Actinoplanes sandaracinus</name>
    <dbReference type="NCBI Taxonomy" id="3045177"/>
    <lineage>
        <taxon>Bacteria</taxon>
        <taxon>Bacillati</taxon>
        <taxon>Actinomycetota</taxon>
        <taxon>Actinomycetes</taxon>
        <taxon>Micromonosporales</taxon>
        <taxon>Micromonosporaceae</taxon>
        <taxon>Actinoplanes</taxon>
    </lineage>
</organism>